<keyword evidence="2" id="KW-0560">Oxidoreductase</keyword>
<evidence type="ECO:0000256" key="2">
    <source>
        <dbReference type="RuleBase" id="RU003682"/>
    </source>
</evidence>
<dbReference type="GO" id="GO:0044283">
    <property type="term" value="P:small molecule biosynthetic process"/>
    <property type="evidence" value="ECO:0007669"/>
    <property type="project" value="UniProtKB-ARBA"/>
</dbReference>
<accession>A0AA38VU89</accession>
<evidence type="ECO:0000256" key="1">
    <source>
        <dbReference type="ARBA" id="ARBA00008056"/>
    </source>
</evidence>
<feature type="domain" description="Fe2OG dioxygenase" evidence="3">
    <location>
        <begin position="189"/>
        <end position="293"/>
    </location>
</feature>
<organism evidence="4 5">
    <name type="scientific">Coniochaeta hoffmannii</name>
    <dbReference type="NCBI Taxonomy" id="91930"/>
    <lineage>
        <taxon>Eukaryota</taxon>
        <taxon>Fungi</taxon>
        <taxon>Dikarya</taxon>
        <taxon>Ascomycota</taxon>
        <taxon>Pezizomycotina</taxon>
        <taxon>Sordariomycetes</taxon>
        <taxon>Sordariomycetidae</taxon>
        <taxon>Coniochaetales</taxon>
        <taxon>Coniochaetaceae</taxon>
        <taxon>Coniochaeta</taxon>
    </lineage>
</organism>
<proteinExistence type="inferred from homology"/>
<gene>
    <name evidence="4" type="ORF">NKR19_g4740</name>
</gene>
<keyword evidence="2" id="KW-0479">Metal-binding</keyword>
<dbReference type="PRINTS" id="PR00682">
    <property type="entry name" value="IPNSYNTHASE"/>
</dbReference>
<dbReference type="GO" id="GO:0016491">
    <property type="term" value="F:oxidoreductase activity"/>
    <property type="evidence" value="ECO:0007669"/>
    <property type="project" value="UniProtKB-KW"/>
</dbReference>
<dbReference type="Gene3D" id="2.60.120.330">
    <property type="entry name" value="B-lactam Antibiotic, Isopenicillin N Synthase, Chain"/>
    <property type="match status" value="1"/>
</dbReference>
<dbReference type="EMBL" id="JANBVN010000061">
    <property type="protein sequence ID" value="KAJ9151622.1"/>
    <property type="molecule type" value="Genomic_DNA"/>
</dbReference>
<dbReference type="Proteomes" id="UP001174691">
    <property type="component" value="Unassembled WGS sequence"/>
</dbReference>
<dbReference type="InterPro" id="IPR005123">
    <property type="entry name" value="Oxoglu/Fe-dep_dioxygenase_dom"/>
</dbReference>
<dbReference type="Pfam" id="PF03171">
    <property type="entry name" value="2OG-FeII_Oxy"/>
    <property type="match status" value="1"/>
</dbReference>
<evidence type="ECO:0000313" key="5">
    <source>
        <dbReference type="Proteomes" id="UP001174691"/>
    </source>
</evidence>
<dbReference type="InterPro" id="IPR026992">
    <property type="entry name" value="DIOX_N"/>
</dbReference>
<evidence type="ECO:0000259" key="3">
    <source>
        <dbReference type="PROSITE" id="PS51471"/>
    </source>
</evidence>
<comment type="similarity">
    <text evidence="1 2">Belongs to the iron/ascorbate-dependent oxidoreductase family.</text>
</comment>
<reference evidence="4" key="1">
    <citation type="submission" date="2022-07" db="EMBL/GenBank/DDBJ databases">
        <title>Fungi with potential for degradation of polypropylene.</title>
        <authorList>
            <person name="Gostincar C."/>
        </authorList>
    </citation>
    <scope>NUCLEOTIDE SEQUENCE</scope>
    <source>
        <strain evidence="4">EXF-13287</strain>
    </source>
</reference>
<dbReference type="InterPro" id="IPR027443">
    <property type="entry name" value="IPNS-like_sf"/>
</dbReference>
<keyword evidence="5" id="KW-1185">Reference proteome</keyword>
<dbReference type="InterPro" id="IPR044861">
    <property type="entry name" value="IPNS-like_FE2OG_OXY"/>
</dbReference>
<dbReference type="AlphaFoldDB" id="A0AA38VU89"/>
<comment type="caution">
    <text evidence="4">The sequence shown here is derived from an EMBL/GenBank/DDBJ whole genome shotgun (WGS) entry which is preliminary data.</text>
</comment>
<sequence>MATKTEATTSATSSSMPISITIPVIDISPYLASDPEQTRDVAAAIRSAAIAPGFFQVTGHPITKDLRERLLAAVRSFYSLPREVKNRLHRNNSNCLRGYETVGEQQLEEGFRDAKEGFMVGQELEGDDLRFAQGPNQWPTEDECPGFREVFMEYFEAMRLFSRTMFRIVALSLDLEETYFDDFAYGRDTVTMCRAHRYPPTTPEMAAKSRGIGAHTDFGALTLLLQDDIGGLEVFHRPTRTWHPVHPVTDAYVVNIGDMMERWTNDKYTSTLHRVISPVSDRDRYSIAFFNEGLLDQIIECIPTCLEEGEKPKYEPVKVEGHLRKRYGNSY</sequence>
<name>A0AA38VU89_9PEZI</name>
<dbReference type="SUPFAM" id="SSF51197">
    <property type="entry name" value="Clavaminate synthase-like"/>
    <property type="match status" value="1"/>
</dbReference>
<dbReference type="PANTHER" id="PTHR47990">
    <property type="entry name" value="2-OXOGLUTARATE (2OG) AND FE(II)-DEPENDENT OXYGENASE SUPERFAMILY PROTEIN-RELATED"/>
    <property type="match status" value="1"/>
</dbReference>
<evidence type="ECO:0000313" key="4">
    <source>
        <dbReference type="EMBL" id="KAJ9151622.1"/>
    </source>
</evidence>
<dbReference type="Pfam" id="PF14226">
    <property type="entry name" value="DIOX_N"/>
    <property type="match status" value="1"/>
</dbReference>
<dbReference type="InterPro" id="IPR050231">
    <property type="entry name" value="Iron_ascorbate_oxido_reductase"/>
</dbReference>
<dbReference type="GO" id="GO:0046872">
    <property type="term" value="F:metal ion binding"/>
    <property type="evidence" value="ECO:0007669"/>
    <property type="project" value="UniProtKB-KW"/>
</dbReference>
<keyword evidence="2" id="KW-0408">Iron</keyword>
<dbReference type="PROSITE" id="PS51471">
    <property type="entry name" value="FE2OG_OXY"/>
    <property type="match status" value="1"/>
</dbReference>
<protein>
    <submittedName>
        <fullName evidence="4">Gibberellin 20 oxidase</fullName>
    </submittedName>
</protein>